<sequence>MAQDDTQPPRPRATSAGTARMVVPDVARGLALLGIAVANLPTAWLTPSAPHSEFLGSVNTVWDQILAVLTTLFAHNRGLPLFTTMLGFGVGLIAMSLWRKQFPASRARAVLLRRYFFLAVFGAVHLLLLFYGDIMFYYGLSGMLIAALLTMRDKILAIISYSLLGIVLVAGLSYLIWALIAMPDMANTLGGGVGNTELHSIGEFLAFNGLYFLMNLAGYPGYVIMYVPIMLIGFTWARRGLLADVRAHRKELWAWAIVGGLIILGIGLPWGLSVIGVLPEALAGNFVIANSMLGTLTGPALLAMFALALQPVQDRVNQGHTPPVWLQVPIALGKRSMSGYVFQSIAFIIICYPFAFAYAPDSVTAQTALAFGVWAVSLLLAWVLEKANKRGPFEAVHRRLSYGPTMQPELYSAKQRRELEASE</sequence>
<evidence type="ECO:0000256" key="1">
    <source>
        <dbReference type="SAM" id="Phobius"/>
    </source>
</evidence>
<protein>
    <recommendedName>
        <fullName evidence="2">DUF418 domain-containing protein</fullName>
    </recommendedName>
</protein>
<feature type="transmembrane region" description="Helical" evidence="1">
    <location>
        <begin position="210"/>
        <end position="232"/>
    </location>
</feature>
<feature type="transmembrane region" description="Helical" evidence="1">
    <location>
        <begin position="110"/>
        <end position="128"/>
    </location>
</feature>
<evidence type="ECO:0000259" key="2">
    <source>
        <dbReference type="Pfam" id="PF04235"/>
    </source>
</evidence>
<feature type="transmembrane region" description="Helical" evidence="1">
    <location>
        <begin position="158"/>
        <end position="180"/>
    </location>
</feature>
<accession>A0A177ICV8</accession>
<feature type="transmembrane region" description="Helical" evidence="1">
    <location>
        <begin position="365"/>
        <end position="384"/>
    </location>
</feature>
<dbReference type="PANTHER" id="PTHR30590">
    <property type="entry name" value="INNER MEMBRANE PROTEIN"/>
    <property type="match status" value="1"/>
</dbReference>
<name>A0A177ICV8_9CORY</name>
<feature type="transmembrane region" description="Helical" evidence="1">
    <location>
        <begin position="134"/>
        <end position="151"/>
    </location>
</feature>
<dbReference type="EMBL" id="LSTQ01000023">
    <property type="protein sequence ID" value="OAH26633.1"/>
    <property type="molecule type" value="Genomic_DNA"/>
</dbReference>
<evidence type="ECO:0000313" key="3">
    <source>
        <dbReference type="EMBL" id="OAH26633.1"/>
    </source>
</evidence>
<organism evidence="3 4">
    <name type="scientific">Corynebacterium stationis</name>
    <dbReference type="NCBI Taxonomy" id="1705"/>
    <lineage>
        <taxon>Bacteria</taxon>
        <taxon>Bacillati</taxon>
        <taxon>Actinomycetota</taxon>
        <taxon>Actinomycetes</taxon>
        <taxon>Mycobacteriales</taxon>
        <taxon>Corynebacteriaceae</taxon>
        <taxon>Corynebacterium</taxon>
    </lineage>
</organism>
<feature type="transmembrane region" description="Helical" evidence="1">
    <location>
        <begin position="287"/>
        <end position="309"/>
    </location>
</feature>
<dbReference type="InterPro" id="IPR052529">
    <property type="entry name" value="Bact_Transport_Assoc"/>
</dbReference>
<comment type="caution">
    <text evidence="3">The sequence shown here is derived from an EMBL/GenBank/DDBJ whole genome shotgun (WGS) entry which is preliminary data.</text>
</comment>
<keyword evidence="1" id="KW-0472">Membrane</keyword>
<dbReference type="Proteomes" id="UP000076947">
    <property type="component" value="Unassembled WGS sequence"/>
</dbReference>
<proteinExistence type="predicted"/>
<gene>
    <name evidence="3" type="ORF">AYJ05_04125</name>
</gene>
<feature type="transmembrane region" description="Helical" evidence="1">
    <location>
        <begin position="252"/>
        <end position="275"/>
    </location>
</feature>
<keyword evidence="1" id="KW-0812">Transmembrane</keyword>
<feature type="domain" description="DUF418" evidence="2">
    <location>
        <begin position="237"/>
        <end position="403"/>
    </location>
</feature>
<feature type="transmembrane region" description="Helical" evidence="1">
    <location>
        <begin position="79"/>
        <end position="98"/>
    </location>
</feature>
<keyword evidence="1" id="KW-1133">Transmembrane helix</keyword>
<reference evidence="4" key="1">
    <citation type="submission" date="2016-02" db="EMBL/GenBank/DDBJ databases">
        <authorList>
            <person name="Kaur G."/>
            <person name="Nair G.R."/>
            <person name="Mayilraj S."/>
        </authorList>
    </citation>
    <scope>NUCLEOTIDE SEQUENCE [LARGE SCALE GENOMIC DNA]</scope>
    <source>
        <strain evidence="4">GA-15</strain>
    </source>
</reference>
<dbReference type="STRING" id="1705.CA21670_00955"/>
<dbReference type="PANTHER" id="PTHR30590:SF2">
    <property type="entry name" value="INNER MEMBRANE PROTEIN"/>
    <property type="match status" value="1"/>
</dbReference>
<dbReference type="RefSeq" id="WP_082869496.1">
    <property type="nucleotide sequence ID" value="NZ_LSTQ01000023.1"/>
</dbReference>
<keyword evidence="4" id="KW-1185">Reference proteome</keyword>
<dbReference type="InterPro" id="IPR007349">
    <property type="entry name" value="DUF418"/>
</dbReference>
<feature type="transmembrane region" description="Helical" evidence="1">
    <location>
        <begin position="340"/>
        <end position="359"/>
    </location>
</feature>
<evidence type="ECO:0000313" key="4">
    <source>
        <dbReference type="Proteomes" id="UP000076947"/>
    </source>
</evidence>
<dbReference type="AlphaFoldDB" id="A0A177ICV8"/>
<dbReference type="Pfam" id="PF04235">
    <property type="entry name" value="DUF418"/>
    <property type="match status" value="1"/>
</dbReference>